<proteinExistence type="predicted"/>
<gene>
    <name evidence="1" type="ORF">APO64_07165</name>
    <name evidence="2" type="ORF">AXG06_09050</name>
</gene>
<dbReference type="GO" id="GO:0016740">
    <property type="term" value="F:transferase activity"/>
    <property type="evidence" value="ECO:0007669"/>
    <property type="project" value="UniProtKB-KW"/>
</dbReference>
<name>A0A5T1MNB5_CAMJU</name>
<sequence>MSLLEKNIQALLSGVNEPLGNKLLNFIQNKTCSRFSMDENLNIFDKTHNVFMYENLEEELNFFYQSILEKTPRYPFICIYGIGNALLIKNLAKHYKHLFVFESEIELFILALSV</sequence>
<comment type="caution">
    <text evidence="2">The sequence shown here is derived from an EMBL/GenBank/DDBJ whole genome shotgun (WGS) entry which is preliminary data.</text>
</comment>
<protein>
    <submittedName>
        <fullName evidence="2">DUF115 domain-containing protein</fullName>
    </submittedName>
    <submittedName>
        <fullName evidence="1">Motility associated factor glycosyltransferase family protein</fullName>
    </submittedName>
</protein>
<reference evidence="2" key="1">
    <citation type="submission" date="2018-05" db="EMBL/GenBank/DDBJ databases">
        <authorList>
            <consortium name="NARMS: The National Antimicrobial Resistance Monitoring System"/>
        </authorList>
    </citation>
    <scope>NUCLEOTIDE SEQUENCE</scope>
    <source>
        <strain evidence="1">FSIS1501337</strain>
        <strain evidence="2">FSIS1605602</strain>
    </source>
</reference>
<evidence type="ECO:0000313" key="1">
    <source>
        <dbReference type="EMBL" id="EAK0544502.1"/>
    </source>
</evidence>
<keyword evidence="1" id="KW-0808">Transferase</keyword>
<evidence type="ECO:0000313" key="2">
    <source>
        <dbReference type="EMBL" id="EAL2448574.1"/>
    </source>
</evidence>
<dbReference type="EMBL" id="AACMPQ010000021">
    <property type="protein sequence ID" value="EAL2448574.1"/>
    <property type="molecule type" value="Genomic_DNA"/>
</dbReference>
<feature type="non-terminal residue" evidence="2">
    <location>
        <position position="114"/>
    </location>
</feature>
<organism evidence="2">
    <name type="scientific">Campylobacter jejuni</name>
    <dbReference type="NCBI Taxonomy" id="197"/>
    <lineage>
        <taxon>Bacteria</taxon>
        <taxon>Pseudomonadati</taxon>
        <taxon>Campylobacterota</taxon>
        <taxon>Epsilonproteobacteria</taxon>
        <taxon>Campylobacterales</taxon>
        <taxon>Campylobacteraceae</taxon>
        <taxon>Campylobacter</taxon>
    </lineage>
</organism>
<accession>A0A5T1MNB5</accession>
<dbReference type="AlphaFoldDB" id="A0A5T1MNB5"/>
<dbReference type="EMBL" id="AACCZB010000008">
    <property type="protein sequence ID" value="EAK0544502.1"/>
    <property type="molecule type" value="Genomic_DNA"/>
</dbReference>